<dbReference type="STRING" id="1538553.JT25_012745"/>
<keyword evidence="7" id="KW-1005">Bacterial flagellum biogenesis</keyword>
<dbReference type="PROSITE" id="PS00994">
    <property type="entry name" value="FHIPEP"/>
    <property type="match status" value="1"/>
</dbReference>
<dbReference type="NCBIfam" id="TIGR01398">
    <property type="entry name" value="FlhA"/>
    <property type="match status" value="1"/>
</dbReference>
<dbReference type="PRINTS" id="PR00949">
    <property type="entry name" value="TYPE3IMAPROT"/>
</dbReference>
<comment type="subcellular location">
    <subcellularLocation>
        <location evidence="1 7">Cell membrane</location>
        <topology evidence="1 7">Multi-pass membrane protein</topology>
    </subcellularLocation>
</comment>
<evidence type="ECO:0000256" key="4">
    <source>
        <dbReference type="ARBA" id="ARBA00022692"/>
    </source>
</evidence>
<dbReference type="AlphaFoldDB" id="A0A126T5H6"/>
<dbReference type="InterPro" id="IPR001712">
    <property type="entry name" value="T3SS_FHIPEP"/>
</dbReference>
<evidence type="ECO:0000313" key="8">
    <source>
        <dbReference type="EMBL" id="AMK77335.1"/>
    </source>
</evidence>
<keyword evidence="7" id="KW-0653">Protein transport</keyword>
<keyword evidence="7" id="KW-0813">Transport</keyword>
<dbReference type="InterPro" id="IPR042196">
    <property type="entry name" value="FHIPEP_4"/>
</dbReference>
<dbReference type="Gene3D" id="3.40.50.12790">
    <property type="entry name" value="FHIPEP family, domain 4"/>
    <property type="match status" value="1"/>
</dbReference>
<protein>
    <recommendedName>
        <fullName evidence="7">Flagellar biosynthesis protein FlhA</fullName>
    </recommendedName>
</protein>
<sequence>MDFTKILNSLKALTGLGLGAPLLIVMLLALLILPLPPFVLDLFFTFNIAFSLIILLVVIYTLKPLEFASFPTVILVATLLRLSLNVASTRVVLIRGHEGGDAAGKVIEAFGSFVIGGNFAVGIVVFAILVVINFMVVTKGAGRVAEVSARFTLDAMPGKQMAIDADLNSGLINQDEARARREEVAAEADFYGSMDGASKFVRGDAVAGIIILFVNMIGGLAIGVGQHGMSFADAANVYVLLTIGDGLVAQIPSLLLSVAAAMVVTRVRGSKQDIGKQLSSQLFEDPRTLLVTAVVMGILGIIPGMPNLVFILLALTLVGGAYLIDRRRKLEEEKALEMERIVSPQQLAKTEIKELGWDDVMPVDAIGLEVGYRLIPLVDRNQGGQLMMRIKGVRKKLSQELGFLIPSVHIRDNLDLSPTEYRISLMGVSVGEANIMPEKEMAINPGRVFGTLQGAPCKDPAFGLDAIWIDANQKDQAQTLGYTVVDPSTVVATHLSHILQSNAHELFGYEEAQQLLDNLSKVAPKLVEDLVPKTLPLGILVKVLQNLLQERVSIRDLRTIAETLAEYGVKSQDPDILTSAVRAALGRSIVHEINGVQTEIPVITLDPGLEQILHRSLQTAGEGGAGLEPGLAEQMHKSLEESAQRMEMEGQTAVLLVSSYIRPWLARFVRHSISGLHVLAYNEIPQDRQIRVVSTVGQRGQ</sequence>
<evidence type="ECO:0000256" key="3">
    <source>
        <dbReference type="ARBA" id="ARBA00022475"/>
    </source>
</evidence>
<feature type="transmembrane region" description="Helical" evidence="7">
    <location>
        <begin position="38"/>
        <end position="60"/>
    </location>
</feature>
<comment type="function">
    <text evidence="7">Required for formation of the rod structure of the flagellar apparatus. Together with FliI and FliH, may constitute the export apparatus of flagellin.</text>
</comment>
<dbReference type="PANTHER" id="PTHR30161">
    <property type="entry name" value="FLAGELLAR EXPORT PROTEIN, MEMBRANE FLHA SUBUNIT-RELATED"/>
    <property type="match status" value="1"/>
</dbReference>
<dbReference type="InterPro" id="IPR042194">
    <property type="entry name" value="FHIPEP_1"/>
</dbReference>
<dbReference type="Pfam" id="PF00771">
    <property type="entry name" value="FHIPEP"/>
    <property type="match status" value="1"/>
</dbReference>
<dbReference type="Gene3D" id="3.40.30.60">
    <property type="entry name" value="FHIPEP family, domain 1"/>
    <property type="match status" value="1"/>
</dbReference>
<evidence type="ECO:0000256" key="1">
    <source>
        <dbReference type="ARBA" id="ARBA00004651"/>
    </source>
</evidence>
<gene>
    <name evidence="7" type="primary">flhA</name>
    <name evidence="8" type="ORF">JT25_012745</name>
</gene>
<keyword evidence="8" id="KW-0282">Flagellum</keyword>
<evidence type="ECO:0000256" key="6">
    <source>
        <dbReference type="ARBA" id="ARBA00023136"/>
    </source>
</evidence>
<dbReference type="InterPro" id="IPR042193">
    <property type="entry name" value="FHIPEP_3"/>
</dbReference>
<feature type="transmembrane region" description="Helical" evidence="7">
    <location>
        <begin position="12"/>
        <end position="32"/>
    </location>
</feature>
<dbReference type="PIRSF" id="PIRSF005419">
    <property type="entry name" value="FlhA"/>
    <property type="match status" value="1"/>
</dbReference>
<feature type="transmembrane region" description="Helical" evidence="7">
    <location>
        <begin position="113"/>
        <end position="136"/>
    </location>
</feature>
<proteinExistence type="inferred from homology"/>
<keyword evidence="5 7" id="KW-1133">Transmembrane helix</keyword>
<name>A0A126T5H6_9GAMM</name>
<keyword evidence="4 7" id="KW-0812">Transmembrane</keyword>
<dbReference type="InterPro" id="IPR006301">
    <property type="entry name" value="FlhA"/>
</dbReference>
<keyword evidence="8" id="KW-0969">Cilium</keyword>
<keyword evidence="8" id="KW-0966">Cell projection</keyword>
<comment type="similarity">
    <text evidence="2 7">Belongs to the FHIPEP (flagella/HR/invasion proteins export pore) family.</text>
</comment>
<dbReference type="EMBL" id="CP014476">
    <property type="protein sequence ID" value="AMK77335.1"/>
    <property type="molecule type" value="Genomic_DNA"/>
</dbReference>
<dbReference type="GO" id="GO:0005886">
    <property type="term" value="C:plasma membrane"/>
    <property type="evidence" value="ECO:0007669"/>
    <property type="project" value="UniProtKB-SubCell"/>
</dbReference>
<keyword evidence="7" id="KW-1006">Bacterial flagellum protein export</keyword>
<dbReference type="GO" id="GO:0009306">
    <property type="term" value="P:protein secretion"/>
    <property type="evidence" value="ECO:0007669"/>
    <property type="project" value="InterPro"/>
</dbReference>
<dbReference type="GO" id="GO:0044780">
    <property type="term" value="P:bacterial-type flagellum assembly"/>
    <property type="evidence" value="ECO:0007669"/>
    <property type="project" value="InterPro"/>
</dbReference>
<keyword evidence="6 7" id="KW-0472">Membrane</keyword>
<accession>A0A126T5H6</accession>
<reference evidence="8 9" key="1">
    <citation type="journal article" date="2015" name="Environ. Microbiol.">
        <title>Methane oxidation coupled to nitrate reduction under hypoxia by the Gammaproteobacterium Methylomonas denitrificans, sp. nov. type strain FJG1.</title>
        <authorList>
            <person name="Kits K.D."/>
            <person name="Klotz M.G."/>
            <person name="Stein L.Y."/>
        </authorList>
    </citation>
    <scope>NUCLEOTIDE SEQUENCE [LARGE SCALE GENOMIC DNA]</scope>
    <source>
        <strain evidence="8 9">FJG1</strain>
    </source>
</reference>
<feature type="transmembrane region" description="Helical" evidence="7">
    <location>
        <begin position="308"/>
        <end position="324"/>
    </location>
</feature>
<evidence type="ECO:0000256" key="7">
    <source>
        <dbReference type="RuleBase" id="RU364093"/>
    </source>
</evidence>
<feature type="transmembrane region" description="Helical" evidence="7">
    <location>
        <begin position="72"/>
        <end position="93"/>
    </location>
</feature>
<evidence type="ECO:0000313" key="9">
    <source>
        <dbReference type="Proteomes" id="UP000030512"/>
    </source>
</evidence>
<dbReference type="KEGG" id="mdn:JT25_012745"/>
<evidence type="ECO:0000256" key="2">
    <source>
        <dbReference type="ARBA" id="ARBA00008835"/>
    </source>
</evidence>
<evidence type="ECO:0000256" key="5">
    <source>
        <dbReference type="ARBA" id="ARBA00022989"/>
    </source>
</evidence>
<feature type="transmembrane region" description="Helical" evidence="7">
    <location>
        <begin position="237"/>
        <end position="265"/>
    </location>
</feature>
<keyword evidence="9" id="KW-1185">Reference proteome</keyword>
<dbReference type="Proteomes" id="UP000030512">
    <property type="component" value="Chromosome"/>
</dbReference>
<dbReference type="OrthoDB" id="9759185at2"/>
<organism evidence="8 9">
    <name type="scientific">Methylomonas denitrificans</name>
    <dbReference type="NCBI Taxonomy" id="1538553"/>
    <lineage>
        <taxon>Bacteria</taxon>
        <taxon>Pseudomonadati</taxon>
        <taxon>Pseudomonadota</taxon>
        <taxon>Gammaproteobacteria</taxon>
        <taxon>Methylococcales</taxon>
        <taxon>Methylococcaceae</taxon>
        <taxon>Methylomonas</taxon>
    </lineage>
</organism>
<feature type="transmembrane region" description="Helical" evidence="7">
    <location>
        <begin position="205"/>
        <end position="225"/>
    </location>
</feature>
<dbReference type="RefSeq" id="WP_036277299.1">
    <property type="nucleotide sequence ID" value="NZ_CP014476.1"/>
</dbReference>
<dbReference type="InterPro" id="IPR025505">
    <property type="entry name" value="FHIPEP_CS"/>
</dbReference>
<dbReference type="Gene3D" id="1.10.8.540">
    <property type="entry name" value="FHIPEP family, domain 3"/>
    <property type="match status" value="1"/>
</dbReference>
<keyword evidence="3 7" id="KW-1003">Cell membrane</keyword>
<dbReference type="PANTHER" id="PTHR30161:SF1">
    <property type="entry name" value="FLAGELLAR BIOSYNTHESIS PROTEIN FLHA-RELATED"/>
    <property type="match status" value="1"/>
</dbReference>